<dbReference type="FunFam" id="1.20.58.220:FF:000004">
    <property type="entry name" value="Phosphate-specific transport system accessory protein PhoU"/>
    <property type="match status" value="1"/>
</dbReference>
<accession>A0A0C4YNU3</accession>
<dbReference type="Gene3D" id="1.20.58.220">
    <property type="entry name" value="Phosphate transport system protein phou homolog 2, domain 2"/>
    <property type="match status" value="1"/>
</dbReference>
<keyword evidence="5 8" id="KW-0963">Cytoplasm</keyword>
<dbReference type="GO" id="GO:0030643">
    <property type="term" value="P:intracellular phosphate ion homeostasis"/>
    <property type="evidence" value="ECO:0007669"/>
    <property type="project" value="InterPro"/>
</dbReference>
<dbReference type="InterPro" id="IPR026022">
    <property type="entry name" value="PhoU_dom"/>
</dbReference>
<gene>
    <name evidence="10" type="ORF">RR42_s3092</name>
</gene>
<dbReference type="NCBIfam" id="TIGR02135">
    <property type="entry name" value="phoU_full"/>
    <property type="match status" value="1"/>
</dbReference>
<dbReference type="Proteomes" id="UP000031843">
    <property type="component" value="Chromosome secondary"/>
</dbReference>
<evidence type="ECO:0000313" key="11">
    <source>
        <dbReference type="Proteomes" id="UP000031843"/>
    </source>
</evidence>
<sequence length="255" mass="28633">MAKGNLGETHRNPVPEKHLSRHYDSDLDKLLSEVLEMGGLVEAQLQMAIRAVDTLSLIYAEEVIATELRVNRMEIALDAHCSNLIARWQPAARDLRFLMSIPRAISNLERVGDEAYKIAKRAHRIIHNESRPAVEFPEIPRAAALALTLLSRALDNFARLDAVSAAEVVRDDRAIDNEYRGFVETIMSYMVENSRLTSMSLDYLFIGKALEKVGDHAKNIAELTIYIASGTDIRHSPQTVDVPESNKEFLRTTLP</sequence>
<evidence type="ECO:0000313" key="10">
    <source>
        <dbReference type="EMBL" id="AJG24673.1"/>
    </source>
</evidence>
<dbReference type="GO" id="GO:0006817">
    <property type="term" value="P:phosphate ion transport"/>
    <property type="evidence" value="ECO:0007669"/>
    <property type="project" value="UniProtKB-KW"/>
</dbReference>
<dbReference type="KEGG" id="cbw:RR42_s3092"/>
<comment type="subcellular location">
    <subcellularLocation>
        <location evidence="1 8">Cytoplasm</location>
    </subcellularLocation>
</comment>
<evidence type="ECO:0000256" key="3">
    <source>
        <dbReference type="ARBA" id="ARBA00011738"/>
    </source>
</evidence>
<evidence type="ECO:0000256" key="1">
    <source>
        <dbReference type="ARBA" id="ARBA00004496"/>
    </source>
</evidence>
<dbReference type="SUPFAM" id="SSF109755">
    <property type="entry name" value="PhoU-like"/>
    <property type="match status" value="1"/>
</dbReference>
<evidence type="ECO:0000256" key="4">
    <source>
        <dbReference type="ARBA" id="ARBA00022448"/>
    </source>
</evidence>
<evidence type="ECO:0000256" key="8">
    <source>
        <dbReference type="PIRNR" id="PIRNR003107"/>
    </source>
</evidence>
<evidence type="ECO:0000256" key="5">
    <source>
        <dbReference type="ARBA" id="ARBA00022490"/>
    </source>
</evidence>
<organism evidence="10 11">
    <name type="scientific">Cupriavidus basilensis</name>
    <dbReference type="NCBI Taxonomy" id="68895"/>
    <lineage>
        <taxon>Bacteria</taxon>
        <taxon>Pseudomonadati</taxon>
        <taxon>Pseudomonadota</taxon>
        <taxon>Betaproteobacteria</taxon>
        <taxon>Burkholderiales</taxon>
        <taxon>Burkholderiaceae</taxon>
        <taxon>Cupriavidus</taxon>
    </lineage>
</organism>
<dbReference type="PIRSF" id="PIRSF003107">
    <property type="entry name" value="PhoU"/>
    <property type="match status" value="1"/>
</dbReference>
<dbReference type="Pfam" id="PF01895">
    <property type="entry name" value="PhoU"/>
    <property type="match status" value="2"/>
</dbReference>
<dbReference type="PANTHER" id="PTHR42930:SF3">
    <property type="entry name" value="PHOSPHATE-SPECIFIC TRANSPORT SYSTEM ACCESSORY PROTEIN PHOU"/>
    <property type="match status" value="1"/>
</dbReference>
<name>A0A0C4YNU3_9BURK</name>
<evidence type="ECO:0000256" key="7">
    <source>
        <dbReference type="ARBA" id="ARBA00056181"/>
    </source>
</evidence>
<dbReference type="EMBL" id="CP010537">
    <property type="protein sequence ID" value="AJG24673.1"/>
    <property type="molecule type" value="Genomic_DNA"/>
</dbReference>
<keyword evidence="11" id="KW-1185">Reference proteome</keyword>
<dbReference type="STRING" id="68895.RR42_s3092"/>
<evidence type="ECO:0000259" key="9">
    <source>
        <dbReference type="Pfam" id="PF01895"/>
    </source>
</evidence>
<dbReference type="PANTHER" id="PTHR42930">
    <property type="entry name" value="PHOSPHATE-SPECIFIC TRANSPORT SYSTEM ACCESSORY PROTEIN PHOU"/>
    <property type="match status" value="1"/>
</dbReference>
<reference evidence="10 11" key="1">
    <citation type="journal article" date="2015" name="Genome Announc.">
        <title>Complete Genome Sequence of Cupriavidus basilensis 4G11, Isolated from the Oak Ridge Field Research Center Site.</title>
        <authorList>
            <person name="Ray J."/>
            <person name="Waters R.J."/>
            <person name="Skerker J.M."/>
            <person name="Kuehl J.V."/>
            <person name="Price M.N."/>
            <person name="Huang J."/>
            <person name="Chakraborty R."/>
            <person name="Arkin A.P."/>
            <person name="Deutschbauer A."/>
        </authorList>
    </citation>
    <scope>NUCLEOTIDE SEQUENCE [LARGE SCALE GENOMIC DNA]</scope>
    <source>
        <strain evidence="10">4G11</strain>
    </source>
</reference>
<keyword evidence="4 8" id="KW-0813">Transport</keyword>
<feature type="domain" description="PhoU" evidence="9">
    <location>
        <begin position="34"/>
        <end position="121"/>
    </location>
</feature>
<protein>
    <recommendedName>
        <fullName evidence="8">Phosphate-specific transport system accessory protein PhoU</fullName>
    </recommendedName>
</protein>
<evidence type="ECO:0000256" key="6">
    <source>
        <dbReference type="ARBA" id="ARBA00022592"/>
    </source>
</evidence>
<dbReference type="GO" id="GO:0045936">
    <property type="term" value="P:negative regulation of phosphate metabolic process"/>
    <property type="evidence" value="ECO:0007669"/>
    <property type="project" value="InterPro"/>
</dbReference>
<dbReference type="InterPro" id="IPR028366">
    <property type="entry name" value="PhoU"/>
</dbReference>
<comment type="similarity">
    <text evidence="2 8">Belongs to the PhoU family.</text>
</comment>
<proteinExistence type="inferred from homology"/>
<comment type="function">
    <text evidence="7 8">Plays a role in the regulation of phosphate uptake.</text>
</comment>
<keyword evidence="6 8" id="KW-0592">Phosphate transport</keyword>
<dbReference type="AlphaFoldDB" id="A0A0C4YNU3"/>
<feature type="domain" description="PhoU" evidence="9">
    <location>
        <begin position="140"/>
        <end position="223"/>
    </location>
</feature>
<dbReference type="GO" id="GO:0005737">
    <property type="term" value="C:cytoplasm"/>
    <property type="evidence" value="ECO:0007669"/>
    <property type="project" value="UniProtKB-SubCell"/>
</dbReference>
<dbReference type="InterPro" id="IPR038078">
    <property type="entry name" value="PhoU-like_sf"/>
</dbReference>
<comment type="subunit">
    <text evidence="3 8">Homodimer.</text>
</comment>
<evidence type="ECO:0000256" key="2">
    <source>
        <dbReference type="ARBA" id="ARBA00008107"/>
    </source>
</evidence>